<dbReference type="Proteomes" id="UP000053369">
    <property type="component" value="Unassembled WGS sequence"/>
</dbReference>
<dbReference type="EMBL" id="KK822523">
    <property type="protein sequence ID" value="KFQ40683.1"/>
    <property type="molecule type" value="Genomic_DNA"/>
</dbReference>
<feature type="region of interest" description="Disordered" evidence="1">
    <location>
        <begin position="1"/>
        <end position="39"/>
    </location>
</feature>
<feature type="non-terminal residue" evidence="2">
    <location>
        <position position="174"/>
    </location>
</feature>
<gene>
    <name evidence="2" type="ORF">N332_03619</name>
</gene>
<name>A0A091RLC2_9AVES</name>
<reference evidence="2 3" key="1">
    <citation type="submission" date="2014-04" db="EMBL/GenBank/DDBJ databases">
        <title>Genome evolution of avian class.</title>
        <authorList>
            <person name="Zhang G."/>
            <person name="Li C."/>
        </authorList>
    </citation>
    <scope>NUCLEOTIDE SEQUENCE [LARGE SCALE GENOMIC DNA]</scope>
    <source>
        <strain evidence="2">BGI_N332</strain>
    </source>
</reference>
<dbReference type="AlphaFoldDB" id="A0A091RLC2"/>
<feature type="non-terminal residue" evidence="2">
    <location>
        <position position="1"/>
    </location>
</feature>
<evidence type="ECO:0000256" key="1">
    <source>
        <dbReference type="SAM" id="MobiDB-lite"/>
    </source>
</evidence>
<accession>A0A091RLC2</accession>
<evidence type="ECO:0000313" key="3">
    <source>
        <dbReference type="Proteomes" id="UP000053369"/>
    </source>
</evidence>
<feature type="region of interest" description="Disordered" evidence="1">
    <location>
        <begin position="71"/>
        <end position="174"/>
    </location>
</feature>
<organism evidence="2 3">
    <name type="scientific">Mesitornis unicolor</name>
    <name type="common">brown roatelo</name>
    <dbReference type="NCBI Taxonomy" id="54374"/>
    <lineage>
        <taxon>Eukaryota</taxon>
        <taxon>Metazoa</taxon>
        <taxon>Chordata</taxon>
        <taxon>Craniata</taxon>
        <taxon>Vertebrata</taxon>
        <taxon>Euteleostomi</taxon>
        <taxon>Archelosauria</taxon>
        <taxon>Archosauria</taxon>
        <taxon>Dinosauria</taxon>
        <taxon>Saurischia</taxon>
        <taxon>Theropoda</taxon>
        <taxon>Coelurosauria</taxon>
        <taxon>Aves</taxon>
        <taxon>Neognathae</taxon>
        <taxon>Neoaves</taxon>
        <taxon>Columbimorphae</taxon>
        <taxon>Mesitornithiformes</taxon>
        <taxon>Mesitornithidae</taxon>
        <taxon>Mesitornis</taxon>
    </lineage>
</organism>
<proteinExistence type="predicted"/>
<feature type="compositionally biased region" description="Acidic residues" evidence="1">
    <location>
        <begin position="21"/>
        <end position="30"/>
    </location>
</feature>
<protein>
    <submittedName>
        <fullName evidence="2">Calmin</fullName>
    </submittedName>
</protein>
<feature type="compositionally biased region" description="Basic and acidic residues" evidence="1">
    <location>
        <begin position="88"/>
        <end position="103"/>
    </location>
</feature>
<keyword evidence="3" id="KW-1185">Reference proteome</keyword>
<evidence type="ECO:0000313" key="2">
    <source>
        <dbReference type="EMBL" id="KFQ40683.1"/>
    </source>
</evidence>
<sequence length="174" mass="19080">VSPQHETSDDSLSDVPKNTEDLDSCDEVEPSAEVLPSSSKVSVIPHDLFYYPHYNVPISAVLNAYLEPSIEDYDTGSDKASSETATDVLHEKGLPEQNCKEDAPEPDVGNTPSVPPSETDTENDKEEKADINSDMNSSDETDVPLTAEEELEVEEDDKKATNHQDPTIPQHLEV</sequence>
<feature type="compositionally biased region" description="Acidic residues" evidence="1">
    <location>
        <begin position="137"/>
        <end position="155"/>
    </location>
</feature>